<dbReference type="InterPro" id="IPR022002">
    <property type="entry name" value="ChsH2_Znr"/>
</dbReference>
<evidence type="ECO:0000259" key="2">
    <source>
        <dbReference type="Pfam" id="PF12172"/>
    </source>
</evidence>
<evidence type="ECO:0000259" key="1">
    <source>
        <dbReference type="Pfam" id="PF01796"/>
    </source>
</evidence>
<dbReference type="STRING" id="656024.FsymDg_3006"/>
<dbReference type="InterPro" id="IPR012340">
    <property type="entry name" value="NA-bd_OB-fold"/>
</dbReference>
<dbReference type="EMBL" id="CP002801">
    <property type="protein sequence ID" value="AEH10323.1"/>
    <property type="molecule type" value="Genomic_DNA"/>
</dbReference>
<dbReference type="Gene3D" id="6.10.30.10">
    <property type="match status" value="1"/>
</dbReference>
<dbReference type="PANTHER" id="PTHR34075:SF5">
    <property type="entry name" value="BLR3430 PROTEIN"/>
    <property type="match status" value="1"/>
</dbReference>
<dbReference type="RefSeq" id="WP_013874223.1">
    <property type="nucleotide sequence ID" value="NZ_CAAAFP010000222.1"/>
</dbReference>
<dbReference type="KEGG" id="fsy:FsymDg_3006"/>
<dbReference type="InterPro" id="IPR052513">
    <property type="entry name" value="Thioester_dehydratase-like"/>
</dbReference>
<evidence type="ECO:0000313" key="4">
    <source>
        <dbReference type="Proteomes" id="UP000001549"/>
    </source>
</evidence>
<feature type="domain" description="ChsH2 C-terminal OB-fold" evidence="1">
    <location>
        <begin position="51"/>
        <end position="115"/>
    </location>
</feature>
<dbReference type="AlphaFoldDB" id="F8AWU6"/>
<dbReference type="InterPro" id="IPR002878">
    <property type="entry name" value="ChsH2_C"/>
</dbReference>
<accession>F8AWU6</accession>
<dbReference type="eggNOG" id="COG1545">
    <property type="taxonomic scope" value="Bacteria"/>
</dbReference>
<organism evidence="3 4">
    <name type="scientific">Candidatus Protofrankia datiscae</name>
    <dbReference type="NCBI Taxonomy" id="2716812"/>
    <lineage>
        <taxon>Bacteria</taxon>
        <taxon>Bacillati</taxon>
        <taxon>Actinomycetota</taxon>
        <taxon>Actinomycetes</taxon>
        <taxon>Frankiales</taxon>
        <taxon>Frankiaceae</taxon>
        <taxon>Protofrankia</taxon>
    </lineage>
</organism>
<name>F8AWU6_9ACTN</name>
<feature type="domain" description="ChsH2 rubredoxin-like zinc ribbon" evidence="2">
    <location>
        <begin position="15"/>
        <end position="49"/>
    </location>
</feature>
<proteinExistence type="predicted"/>
<gene>
    <name evidence="3" type="ordered locus">FsymDg_3006</name>
</gene>
<dbReference type="Proteomes" id="UP000001549">
    <property type="component" value="Chromosome"/>
</dbReference>
<sequence>MTETGMEALTEPYYEALKRGELVVQHCKACNHNIMYPRHLCPFCYETDLSWVPSSGRGVLHSFAVQRLGPPSGFENDLPYAVGVVKLDDGVQLLGRLWPDPDGEWSGYSCDGRVEFHGADAAEIAHRPVPWFRRAD</sequence>
<dbReference type="HOGENOM" id="CLU_119412_0_1_11"/>
<evidence type="ECO:0000313" key="3">
    <source>
        <dbReference type="EMBL" id="AEH10323.1"/>
    </source>
</evidence>
<dbReference type="SUPFAM" id="SSF50249">
    <property type="entry name" value="Nucleic acid-binding proteins"/>
    <property type="match status" value="1"/>
</dbReference>
<protein>
    <recommendedName>
        <fullName evidence="5">DUF35 domain-containing protein</fullName>
    </recommendedName>
</protein>
<dbReference type="Pfam" id="PF12172">
    <property type="entry name" value="zf-ChsH2"/>
    <property type="match status" value="1"/>
</dbReference>
<evidence type="ECO:0008006" key="5">
    <source>
        <dbReference type="Google" id="ProtNLM"/>
    </source>
</evidence>
<keyword evidence="4" id="KW-1185">Reference proteome</keyword>
<reference evidence="3 4" key="1">
    <citation type="submission" date="2011-05" db="EMBL/GenBank/DDBJ databases">
        <title>Complete sequence of chromosome of Frankia symbiont of Datisca glomerata.</title>
        <authorList>
            <consortium name="US DOE Joint Genome Institute"/>
            <person name="Lucas S."/>
            <person name="Han J."/>
            <person name="Lapidus A."/>
            <person name="Cheng J.-F."/>
            <person name="Goodwin L."/>
            <person name="Pitluck S."/>
            <person name="Peters L."/>
            <person name="Mikhailova N."/>
            <person name="Chertkov O."/>
            <person name="Teshima H."/>
            <person name="Han C."/>
            <person name="Tapia R."/>
            <person name="Land M."/>
            <person name="Hauser L."/>
            <person name="Kyrpides N."/>
            <person name="Ivanova N."/>
            <person name="Pagani I."/>
            <person name="Berry A."/>
            <person name="Pawlowski K."/>
            <person name="Persson T."/>
            <person name="Vanden Heuvel B."/>
            <person name="Benson D."/>
            <person name="Woyke T."/>
        </authorList>
    </citation>
    <scope>NUCLEOTIDE SEQUENCE [LARGE SCALE GENOMIC DNA]</scope>
    <source>
        <strain evidence="4">4085684</strain>
    </source>
</reference>
<dbReference type="PANTHER" id="PTHR34075">
    <property type="entry name" value="BLR3430 PROTEIN"/>
    <property type="match status" value="1"/>
</dbReference>
<dbReference type="Pfam" id="PF01796">
    <property type="entry name" value="OB_ChsH2_C"/>
    <property type="match status" value="1"/>
</dbReference>